<dbReference type="Pfam" id="PF16538">
    <property type="entry name" value="FlgT_C"/>
    <property type="match status" value="1"/>
</dbReference>
<evidence type="ECO:0000313" key="5">
    <source>
        <dbReference type="Proteomes" id="UP000731465"/>
    </source>
</evidence>
<feature type="signal peptide" evidence="1">
    <location>
        <begin position="1"/>
        <end position="24"/>
    </location>
</feature>
<feature type="domain" description="Flagellar assembly protein T middle" evidence="3">
    <location>
        <begin position="111"/>
        <end position="263"/>
    </location>
</feature>
<evidence type="ECO:0000313" key="4">
    <source>
        <dbReference type="EMBL" id="MBW7570156.1"/>
    </source>
</evidence>
<dbReference type="Gene3D" id="3.30.1660.40">
    <property type="entry name" value="FlgT, N-terminal domain"/>
    <property type="match status" value="1"/>
</dbReference>
<dbReference type="Proteomes" id="UP000731465">
    <property type="component" value="Unassembled WGS sequence"/>
</dbReference>
<dbReference type="RefSeq" id="WP_219937376.1">
    <property type="nucleotide sequence ID" value="NZ_JAGFNY010000011.1"/>
</dbReference>
<organism evidence="4 5">
    <name type="scientific">Succinivibrio faecicola</name>
    <dbReference type="NCBI Taxonomy" id="2820300"/>
    <lineage>
        <taxon>Bacteria</taxon>
        <taxon>Pseudomonadati</taxon>
        <taxon>Pseudomonadota</taxon>
        <taxon>Gammaproteobacteria</taxon>
        <taxon>Aeromonadales</taxon>
        <taxon>Succinivibrionaceae</taxon>
        <taxon>Succinivibrio</taxon>
    </lineage>
</organism>
<keyword evidence="1" id="KW-0732">Signal</keyword>
<keyword evidence="5" id="KW-1185">Reference proteome</keyword>
<dbReference type="Gene3D" id="3.40.50.10610">
    <property type="entry name" value="ABC-type transport auxiliary lipoprotein component"/>
    <property type="match status" value="1"/>
</dbReference>
<proteinExistence type="predicted"/>
<feature type="domain" description="Flagellar assembly protein T C-terminal" evidence="2">
    <location>
        <begin position="308"/>
        <end position="383"/>
    </location>
</feature>
<name>A0ABS7DGD7_9GAMM</name>
<dbReference type="InterPro" id="IPR038165">
    <property type="entry name" value="FlgT_C_sf"/>
</dbReference>
<dbReference type="InterPro" id="IPR032388">
    <property type="entry name" value="FlgT_C"/>
</dbReference>
<protein>
    <recommendedName>
        <fullName evidence="6">Flagellar assembly protein T N-terminal domain-containing protein</fullName>
    </recommendedName>
</protein>
<feature type="chain" id="PRO_5047488273" description="Flagellar assembly protein T N-terminal domain-containing protein" evidence="1">
    <location>
        <begin position="25"/>
        <end position="385"/>
    </location>
</feature>
<gene>
    <name evidence="4" type="ORF">J5V48_04535</name>
</gene>
<sequence>MKKMTFIKFALPLILAFSSVQANAKWYSATGEGEDRNAAVNDAIRNIILQSGASVHIEESFKNGVMQKDSFSIKSTSPIKRLVVLNEQTSFHRVTVNIKAFINENQVKKGCSVANIKKTMIPVAFKYSDSQAYQGSMGIEGIEKIITKQFHENLRMIKTVNVKTPLNINLPKDYSKEVDNSFVFKNLTSIASRENAQYVLIGTINSVAVSKVGNNLLTNLLFSDTRSLNFDIDIYDAINDELVFHQNYQMEADWPYAQSDYIDIKGNNFKSTAYGQRMYGLLKDAAKDISYEIQCAPVSAKVIDIDGDDIIINIGKNNGITKNTEFTVVQRTSVQTTTGKEYESYEDAAGTYKAVSIYPNASKLKPADLQNNVLNININDVVTVQ</sequence>
<dbReference type="InterPro" id="IPR038180">
    <property type="entry name" value="FlgT_N_sf"/>
</dbReference>
<dbReference type="EMBL" id="JAGFNY010000011">
    <property type="protein sequence ID" value="MBW7570156.1"/>
    <property type="molecule type" value="Genomic_DNA"/>
</dbReference>
<dbReference type="InterPro" id="IPR032386">
    <property type="entry name" value="FlgT_M"/>
</dbReference>
<evidence type="ECO:0008006" key="6">
    <source>
        <dbReference type="Google" id="ProtNLM"/>
    </source>
</evidence>
<dbReference type="Gene3D" id="2.40.10.410">
    <property type="entry name" value="FlgT, C-terminal domain"/>
    <property type="match status" value="1"/>
</dbReference>
<evidence type="ECO:0000259" key="2">
    <source>
        <dbReference type="Pfam" id="PF16538"/>
    </source>
</evidence>
<accession>A0ABS7DGD7</accession>
<reference evidence="4 5" key="1">
    <citation type="submission" date="2021-03" db="EMBL/GenBank/DDBJ databases">
        <title>Succinivibrio sp. nov. isolated from feces of cow.</title>
        <authorList>
            <person name="Choi J.-Y."/>
        </authorList>
    </citation>
    <scope>NUCLEOTIDE SEQUENCE [LARGE SCALE GENOMIC DNA]</scope>
    <source>
        <strain evidence="4 5">AGMB01872</strain>
    </source>
</reference>
<evidence type="ECO:0000256" key="1">
    <source>
        <dbReference type="SAM" id="SignalP"/>
    </source>
</evidence>
<evidence type="ECO:0000259" key="3">
    <source>
        <dbReference type="Pfam" id="PF16539"/>
    </source>
</evidence>
<dbReference type="Pfam" id="PF16539">
    <property type="entry name" value="FlgT_M"/>
    <property type="match status" value="1"/>
</dbReference>
<comment type="caution">
    <text evidence="4">The sequence shown here is derived from an EMBL/GenBank/DDBJ whole genome shotgun (WGS) entry which is preliminary data.</text>
</comment>